<feature type="region of interest" description="Disordered" evidence="1">
    <location>
        <begin position="552"/>
        <end position="574"/>
    </location>
</feature>
<feature type="compositionally biased region" description="Polar residues" evidence="1">
    <location>
        <begin position="92"/>
        <end position="101"/>
    </location>
</feature>
<evidence type="ECO:0000256" key="2">
    <source>
        <dbReference type="SAM" id="Phobius"/>
    </source>
</evidence>
<keyword evidence="2" id="KW-1133">Transmembrane helix</keyword>
<keyword evidence="2" id="KW-0472">Membrane</keyword>
<dbReference type="Proteomes" id="UP001295423">
    <property type="component" value="Unassembled WGS sequence"/>
</dbReference>
<sequence length="574" mass="63545">MSNPNNNNSNNNNPNGDGFSEYDDTTTGYGDDDYDDYDDGLGETAASGYEDSTLQSEDPPYNEYADGAEDNARYNPGVGERYDANTEENDGYDTNSRFNEYSNDDAEDNARYNPGVGETYDANAAQGAPQPRSGPTGPAVGTRQYNDYDYDSHYDDQDTAAGGGDDDYEEEHVPLNPSFRSYNFDPNAEPDFQDEYDSDDEELDEEARKEASFYKGREAYEYRTDEAQEEKRVKKVKKRNALNEHVGKKVVAAVCCCCICFITILVLILVMLVFNEGGDTTISGGRGGGSSGGRTPRPSPRPTYPIPPALRPALEGRPDVFQPWIRLTDEPTLSQYPTNVASANPTNLPTGLPTPHPTISPAPTRPVPPTITLDAVADTYIYVDGFFQYEAYGDEDSFLVQNGLAEYYEFADAMGLIQFDLKILPTKQQMDDYDAQAILRLNHLPVNSKFAGRDPATISVRKLLSTPMRVETLHGGMVDRNPDGSILGENKVTVGLNQDVVFMDVSDLLYPTNFTDDGYDKKQLLLMLFNNSTEQGDPKWTELEWQDQAGDRFKSVESGEGPSLTISYVPKTPP</sequence>
<feature type="transmembrane region" description="Helical" evidence="2">
    <location>
        <begin position="250"/>
        <end position="274"/>
    </location>
</feature>
<feature type="compositionally biased region" description="Acidic residues" evidence="1">
    <location>
        <begin position="20"/>
        <end position="41"/>
    </location>
</feature>
<reference evidence="3" key="1">
    <citation type="submission" date="2023-08" db="EMBL/GenBank/DDBJ databases">
        <authorList>
            <person name="Audoor S."/>
            <person name="Bilcke G."/>
        </authorList>
    </citation>
    <scope>NUCLEOTIDE SEQUENCE</scope>
</reference>
<keyword evidence="4" id="KW-1185">Reference proteome</keyword>
<protein>
    <recommendedName>
        <fullName evidence="5">Transmembrane protein</fullName>
    </recommendedName>
</protein>
<feature type="region of interest" description="Disordered" evidence="1">
    <location>
        <begin position="1"/>
        <end position="204"/>
    </location>
</feature>
<dbReference type="EMBL" id="CAKOGP040002247">
    <property type="protein sequence ID" value="CAJ1966058.1"/>
    <property type="molecule type" value="Genomic_DNA"/>
</dbReference>
<feature type="compositionally biased region" description="Pro residues" evidence="1">
    <location>
        <begin position="297"/>
        <end position="306"/>
    </location>
</feature>
<name>A0AAD2JMZ7_9STRA</name>
<evidence type="ECO:0000256" key="1">
    <source>
        <dbReference type="SAM" id="MobiDB-lite"/>
    </source>
</evidence>
<feature type="region of interest" description="Disordered" evidence="1">
    <location>
        <begin position="280"/>
        <end position="306"/>
    </location>
</feature>
<accession>A0AAD2JMZ7</accession>
<feature type="compositionally biased region" description="Acidic residues" evidence="1">
    <location>
        <begin position="191"/>
        <end position="204"/>
    </location>
</feature>
<proteinExistence type="predicted"/>
<evidence type="ECO:0008006" key="5">
    <source>
        <dbReference type="Google" id="ProtNLM"/>
    </source>
</evidence>
<keyword evidence="2" id="KW-0812">Transmembrane</keyword>
<feature type="compositionally biased region" description="Low complexity" evidence="1">
    <location>
        <begin position="1"/>
        <end position="15"/>
    </location>
</feature>
<gene>
    <name evidence="3" type="ORF">CYCCA115_LOCUS21642</name>
</gene>
<organism evidence="3 4">
    <name type="scientific">Cylindrotheca closterium</name>
    <dbReference type="NCBI Taxonomy" id="2856"/>
    <lineage>
        <taxon>Eukaryota</taxon>
        <taxon>Sar</taxon>
        <taxon>Stramenopiles</taxon>
        <taxon>Ochrophyta</taxon>
        <taxon>Bacillariophyta</taxon>
        <taxon>Bacillariophyceae</taxon>
        <taxon>Bacillariophycidae</taxon>
        <taxon>Bacillariales</taxon>
        <taxon>Bacillariaceae</taxon>
        <taxon>Cylindrotheca</taxon>
    </lineage>
</organism>
<evidence type="ECO:0000313" key="3">
    <source>
        <dbReference type="EMBL" id="CAJ1966058.1"/>
    </source>
</evidence>
<comment type="caution">
    <text evidence="3">The sequence shown here is derived from an EMBL/GenBank/DDBJ whole genome shotgun (WGS) entry which is preliminary data.</text>
</comment>
<evidence type="ECO:0000313" key="4">
    <source>
        <dbReference type="Proteomes" id="UP001295423"/>
    </source>
</evidence>
<dbReference type="AlphaFoldDB" id="A0AAD2JMZ7"/>